<dbReference type="EMBL" id="UINC01075984">
    <property type="protein sequence ID" value="SVC14716.1"/>
    <property type="molecule type" value="Genomic_DNA"/>
</dbReference>
<sequence length="22" mass="2566">KYAKEAIKKYNIDADKPMPTKL</sequence>
<evidence type="ECO:0000313" key="1">
    <source>
        <dbReference type="EMBL" id="SVC14716.1"/>
    </source>
</evidence>
<organism evidence="1">
    <name type="scientific">marine metagenome</name>
    <dbReference type="NCBI Taxonomy" id="408172"/>
    <lineage>
        <taxon>unclassified sequences</taxon>
        <taxon>metagenomes</taxon>
        <taxon>ecological metagenomes</taxon>
    </lineage>
</organism>
<protein>
    <submittedName>
        <fullName evidence="1">Uncharacterized protein</fullName>
    </submittedName>
</protein>
<dbReference type="AlphaFoldDB" id="A0A382JSK3"/>
<accession>A0A382JSK3</accession>
<name>A0A382JSK3_9ZZZZ</name>
<gene>
    <name evidence="1" type="ORF">METZ01_LOCUS267570</name>
</gene>
<feature type="non-terminal residue" evidence="1">
    <location>
        <position position="1"/>
    </location>
</feature>
<reference evidence="1" key="1">
    <citation type="submission" date="2018-05" db="EMBL/GenBank/DDBJ databases">
        <authorList>
            <person name="Lanie J.A."/>
            <person name="Ng W.-L."/>
            <person name="Kazmierczak K.M."/>
            <person name="Andrzejewski T.M."/>
            <person name="Davidsen T.M."/>
            <person name="Wayne K.J."/>
            <person name="Tettelin H."/>
            <person name="Glass J.I."/>
            <person name="Rusch D."/>
            <person name="Podicherti R."/>
            <person name="Tsui H.-C.T."/>
            <person name="Winkler M.E."/>
        </authorList>
    </citation>
    <scope>NUCLEOTIDE SEQUENCE</scope>
</reference>
<proteinExistence type="predicted"/>